<dbReference type="InterPro" id="IPR021253">
    <property type="entry name" value="ZrgA-like"/>
</dbReference>
<evidence type="ECO:0000256" key="1">
    <source>
        <dbReference type="SAM" id="MobiDB-lite"/>
    </source>
</evidence>
<dbReference type="KEGG" id="tmb:Thimo_2508"/>
<protein>
    <recommendedName>
        <fullName evidence="5">ABC-type Zn2+ transport system, periplasmic component/surface adhesin</fullName>
    </recommendedName>
</protein>
<dbReference type="HOGENOM" id="CLU_095659_0_0_6"/>
<evidence type="ECO:0000313" key="4">
    <source>
        <dbReference type="Proteomes" id="UP000010816"/>
    </source>
</evidence>
<proteinExistence type="predicted"/>
<dbReference type="EMBL" id="CP003051">
    <property type="protein sequence ID" value="AGA91232.1"/>
    <property type="molecule type" value="Genomic_DNA"/>
</dbReference>
<dbReference type="Pfam" id="PF10986">
    <property type="entry name" value="ZrgA"/>
    <property type="match status" value="1"/>
</dbReference>
<keyword evidence="2" id="KW-0732">Signal</keyword>
<sequence>MSLDKTLLTAALAAPLMLVSPWTTAGDEHHHDHDAEHRQHGAHVHGIAALNLALEGDELELELDSPAANIVGFEHAPSSADDHAALDTAVATLRDGDRLFRFNDEAGCRMESAEVSSELLDDDHEDHDDHQKHAGHEAHEAHSDAEPEGHQDEEHAHAGEAHSDIEAAYHFECEAPDKLTQLTVELFEAFSGMEKIEVQYVIESKQGAAELTAKDHVVKF</sequence>
<keyword evidence="4" id="KW-1185">Reference proteome</keyword>
<dbReference type="eggNOG" id="COG4531">
    <property type="taxonomic scope" value="Bacteria"/>
</dbReference>
<dbReference type="AlphaFoldDB" id="L0GZI6"/>
<feature type="region of interest" description="Disordered" evidence="1">
    <location>
        <begin position="113"/>
        <end position="158"/>
    </location>
</feature>
<dbReference type="PATRIC" id="fig|765912.4.peg.2461"/>
<accession>L0GZI6</accession>
<dbReference type="Proteomes" id="UP000010816">
    <property type="component" value="Chromosome"/>
</dbReference>
<feature type="chain" id="PRO_5003943564" description="ABC-type Zn2+ transport system, periplasmic component/surface adhesin" evidence="2">
    <location>
        <begin position="26"/>
        <end position="220"/>
    </location>
</feature>
<organism evidence="3 4">
    <name type="scientific">Thioflavicoccus mobilis 8321</name>
    <dbReference type="NCBI Taxonomy" id="765912"/>
    <lineage>
        <taxon>Bacteria</taxon>
        <taxon>Pseudomonadati</taxon>
        <taxon>Pseudomonadota</taxon>
        <taxon>Gammaproteobacteria</taxon>
        <taxon>Chromatiales</taxon>
        <taxon>Chromatiaceae</taxon>
        <taxon>Thioflavicoccus</taxon>
    </lineage>
</organism>
<feature type="signal peptide" evidence="2">
    <location>
        <begin position="1"/>
        <end position="25"/>
    </location>
</feature>
<reference evidence="3 4" key="1">
    <citation type="submission" date="2011-09" db="EMBL/GenBank/DDBJ databases">
        <title>Complete sequence of chromosome of Thioflavicoccus mobilis 8321.</title>
        <authorList>
            <consortium name="US DOE Joint Genome Institute"/>
            <person name="Lucas S."/>
            <person name="Han J."/>
            <person name="Lapidus A."/>
            <person name="Cheng J.-F."/>
            <person name="Goodwin L."/>
            <person name="Pitluck S."/>
            <person name="Peters L."/>
            <person name="Ovchinnikova G."/>
            <person name="Lu M."/>
            <person name="Detter J.C."/>
            <person name="Han C."/>
            <person name="Tapia R."/>
            <person name="Land M."/>
            <person name="Hauser L."/>
            <person name="Kyrpides N."/>
            <person name="Ivanova N."/>
            <person name="Pagani I."/>
            <person name="Vogl K."/>
            <person name="Liu Z."/>
            <person name="Imhoff J."/>
            <person name="Thiel V."/>
            <person name="Frigaard N.-U."/>
            <person name="Bryant D."/>
            <person name="Woyke T."/>
        </authorList>
    </citation>
    <scope>NUCLEOTIDE SEQUENCE [LARGE SCALE GENOMIC DNA]</scope>
    <source>
        <strain evidence="3 4">8321</strain>
    </source>
</reference>
<name>L0GZI6_9GAMM</name>
<feature type="compositionally biased region" description="Basic and acidic residues" evidence="1">
    <location>
        <begin position="127"/>
        <end position="158"/>
    </location>
</feature>
<evidence type="ECO:0008006" key="5">
    <source>
        <dbReference type="Google" id="ProtNLM"/>
    </source>
</evidence>
<evidence type="ECO:0000256" key="2">
    <source>
        <dbReference type="SAM" id="SignalP"/>
    </source>
</evidence>
<dbReference type="STRING" id="765912.Thimo_2508"/>
<evidence type="ECO:0000313" key="3">
    <source>
        <dbReference type="EMBL" id="AGA91232.1"/>
    </source>
</evidence>
<gene>
    <name evidence="3" type="ORF">Thimo_2508</name>
</gene>